<dbReference type="GO" id="GO:0016020">
    <property type="term" value="C:membrane"/>
    <property type="evidence" value="ECO:0007669"/>
    <property type="project" value="InterPro"/>
</dbReference>
<dbReference type="CDD" id="cd16917">
    <property type="entry name" value="HATPase_UhpB-NarQ-NarX-like"/>
    <property type="match status" value="1"/>
</dbReference>
<dbReference type="KEGG" id="eke:EK0264_00075"/>
<evidence type="ECO:0000259" key="5">
    <source>
        <dbReference type="Pfam" id="PF07730"/>
    </source>
</evidence>
<evidence type="ECO:0000313" key="7">
    <source>
        <dbReference type="Proteomes" id="UP000463857"/>
    </source>
</evidence>
<feature type="transmembrane region" description="Helical" evidence="4">
    <location>
        <begin position="25"/>
        <end position="48"/>
    </location>
</feature>
<keyword evidence="4" id="KW-1133">Transmembrane helix</keyword>
<dbReference type="Gene3D" id="1.20.5.1930">
    <property type="match status" value="1"/>
</dbReference>
<dbReference type="InterPro" id="IPR011712">
    <property type="entry name" value="Sig_transdc_His_kin_sub3_dim/P"/>
</dbReference>
<organism evidence="6 7">
    <name type="scientific">Epidermidibacterium keratini</name>
    <dbReference type="NCBI Taxonomy" id="1891644"/>
    <lineage>
        <taxon>Bacteria</taxon>
        <taxon>Bacillati</taxon>
        <taxon>Actinomycetota</taxon>
        <taxon>Actinomycetes</taxon>
        <taxon>Sporichthyales</taxon>
        <taxon>Sporichthyaceae</taxon>
        <taxon>Epidermidibacterium</taxon>
    </lineage>
</organism>
<dbReference type="InterPro" id="IPR036890">
    <property type="entry name" value="HATPase_C_sf"/>
</dbReference>
<keyword evidence="3" id="KW-0902">Two-component regulatory system</keyword>
<keyword evidence="1" id="KW-0808">Transferase</keyword>
<gene>
    <name evidence="6" type="ORF">EK0264_00075</name>
</gene>
<name>A0A7L4YTD1_9ACTN</name>
<evidence type="ECO:0000256" key="2">
    <source>
        <dbReference type="ARBA" id="ARBA00022777"/>
    </source>
</evidence>
<keyword evidence="4" id="KW-0472">Membrane</keyword>
<accession>A0A7L4YTD1</accession>
<dbReference type="AlphaFoldDB" id="A0A7L4YTD1"/>
<dbReference type="PANTHER" id="PTHR24421:SF63">
    <property type="entry name" value="SENSOR HISTIDINE KINASE DESK"/>
    <property type="match status" value="1"/>
</dbReference>
<proteinExistence type="predicted"/>
<sequence length="344" mass="37321">MGVVWIFFLISPLLAAWNADASLLWRVIGVLLVVAFAGCYIAAYVHYFRNECYRVDGPRLLVSWLVLVLIGAGAVPVVGPAAMSFLPFVVAFGAFALPLWLATASLLAATAITVIVPLVLGVYDEMWFFTLIVGLVGLTTLIVRVVNSKSEEYEQVKDDLRVLAERERVARDVHDVLGHSLTVLTVKAELAQRLIDVDAEQAKAELAQIQSLTREALAEIRATVAGLRVARLGDELAASREALRSAGIAAEVPEDAEVVDPRHRILLAWSLREATTNVVRHSGARHCRVELDTRGMRVIDDGRGIDGAPEGNGLRGLRERVEQVGGRATLTPGIPTGTVVEVRL</sequence>
<keyword evidence="4" id="KW-0812">Transmembrane</keyword>
<evidence type="ECO:0000256" key="4">
    <source>
        <dbReference type="SAM" id="Phobius"/>
    </source>
</evidence>
<protein>
    <submittedName>
        <fullName evidence="6">Sensor histidine kinase</fullName>
    </submittedName>
</protein>
<feature type="domain" description="Signal transduction histidine kinase subgroup 3 dimerisation and phosphoacceptor" evidence="5">
    <location>
        <begin position="165"/>
        <end position="229"/>
    </location>
</feature>
<dbReference type="GO" id="GO:0000155">
    <property type="term" value="F:phosphorelay sensor kinase activity"/>
    <property type="evidence" value="ECO:0007669"/>
    <property type="project" value="InterPro"/>
</dbReference>
<feature type="transmembrane region" description="Helical" evidence="4">
    <location>
        <begin position="127"/>
        <end position="146"/>
    </location>
</feature>
<evidence type="ECO:0000313" key="6">
    <source>
        <dbReference type="EMBL" id="QHC02184.1"/>
    </source>
</evidence>
<dbReference type="Gene3D" id="3.30.565.10">
    <property type="entry name" value="Histidine kinase-like ATPase, C-terminal domain"/>
    <property type="match status" value="1"/>
</dbReference>
<dbReference type="OrthoDB" id="5241784at2"/>
<keyword evidence="2 6" id="KW-0418">Kinase</keyword>
<dbReference type="GO" id="GO:0046983">
    <property type="term" value="F:protein dimerization activity"/>
    <property type="evidence" value="ECO:0007669"/>
    <property type="project" value="InterPro"/>
</dbReference>
<dbReference type="EMBL" id="CP047156">
    <property type="protein sequence ID" value="QHC02184.1"/>
    <property type="molecule type" value="Genomic_DNA"/>
</dbReference>
<dbReference type="Proteomes" id="UP000463857">
    <property type="component" value="Chromosome"/>
</dbReference>
<keyword evidence="7" id="KW-1185">Reference proteome</keyword>
<dbReference type="InParanoid" id="A0A7L4YTD1"/>
<dbReference type="SUPFAM" id="SSF55874">
    <property type="entry name" value="ATPase domain of HSP90 chaperone/DNA topoisomerase II/histidine kinase"/>
    <property type="match status" value="1"/>
</dbReference>
<evidence type="ECO:0000256" key="1">
    <source>
        <dbReference type="ARBA" id="ARBA00022679"/>
    </source>
</evidence>
<feature type="transmembrane region" description="Helical" evidence="4">
    <location>
        <begin position="99"/>
        <end position="120"/>
    </location>
</feature>
<dbReference type="PANTHER" id="PTHR24421">
    <property type="entry name" value="NITRATE/NITRITE SENSOR PROTEIN NARX-RELATED"/>
    <property type="match status" value="1"/>
</dbReference>
<dbReference type="FunCoup" id="A0A7L4YTD1">
    <property type="interactions" value="33"/>
</dbReference>
<dbReference type="InterPro" id="IPR050482">
    <property type="entry name" value="Sensor_HK_TwoCompSys"/>
</dbReference>
<feature type="transmembrane region" description="Helical" evidence="4">
    <location>
        <begin position="60"/>
        <end position="79"/>
    </location>
</feature>
<evidence type="ECO:0000256" key="3">
    <source>
        <dbReference type="ARBA" id="ARBA00023012"/>
    </source>
</evidence>
<dbReference type="Pfam" id="PF07730">
    <property type="entry name" value="HisKA_3"/>
    <property type="match status" value="1"/>
</dbReference>
<reference evidence="6 7" key="1">
    <citation type="journal article" date="2018" name="Int. J. Syst. Evol. Microbiol.">
        <title>Epidermidibacterium keratini gen. nov., sp. nov., a member of the family Sporichthyaceae, isolated from keratin epidermis.</title>
        <authorList>
            <person name="Lee D.G."/>
            <person name="Trujillo M.E."/>
            <person name="Kang S."/>
            <person name="Nam J.J."/>
            <person name="Kim Y.J."/>
        </authorList>
    </citation>
    <scope>NUCLEOTIDE SEQUENCE [LARGE SCALE GENOMIC DNA]</scope>
    <source>
        <strain evidence="6 7">EPI-7</strain>
    </source>
</reference>